<evidence type="ECO:0000259" key="2">
    <source>
        <dbReference type="Pfam" id="PF00085"/>
    </source>
</evidence>
<dbReference type="CDD" id="cd02999">
    <property type="entry name" value="PDI_a_ERp44_like"/>
    <property type="match status" value="1"/>
</dbReference>
<evidence type="ECO:0000313" key="3">
    <source>
        <dbReference type="Proteomes" id="UP000504607"/>
    </source>
</evidence>
<dbReference type="SUPFAM" id="SSF52833">
    <property type="entry name" value="Thioredoxin-like"/>
    <property type="match status" value="1"/>
</dbReference>
<feature type="signal peptide" evidence="1">
    <location>
        <begin position="1"/>
        <end position="24"/>
    </location>
</feature>
<dbReference type="RefSeq" id="XP_010923362.1">
    <property type="nucleotide sequence ID" value="XM_010925060.1"/>
</dbReference>
<reference evidence="4" key="1">
    <citation type="submission" date="2025-08" db="UniProtKB">
        <authorList>
            <consortium name="RefSeq"/>
        </authorList>
    </citation>
    <scope>IDENTIFICATION</scope>
</reference>
<dbReference type="InterPro" id="IPR036249">
    <property type="entry name" value="Thioredoxin-like_sf"/>
</dbReference>
<sequence>MAVSPFRLLVFLCIASVSFPPSSAAASATAAPLCPRSDIAFLDVVRSQCPLWIEPSSPLEVNGETLEQELSHSKRSTYYSVFFYASWCPFSSNTRPIFDALSSMFPQIKHLAVEQSSSMPSVFSRYGIHSIPAILLANRTVMVRYRGSKDLNSLVSFYKKTTGFDPVSYFAVEPPSGSRNTRSLWPVERSSKELIASEPYMAISFLFICLKVIMRFFPVIFTHLRAFWISLAWHPNLEILGEWSQLLERARHVFDIKKLWSKLRLCNKTRNFQKGANNARAWASSLASVSLGESSASRVAPSDS</sequence>
<protein>
    <submittedName>
        <fullName evidence="4">5'-adenylylsulfate reductase-like 5</fullName>
    </submittedName>
</protein>
<dbReference type="PANTHER" id="PTHR47126:SF3">
    <property type="entry name" value="5'-ADENYLYLSULFATE REDUCTASE-LIKE 5"/>
    <property type="match status" value="1"/>
</dbReference>
<dbReference type="Proteomes" id="UP000504607">
    <property type="component" value="Chromosome 6"/>
</dbReference>
<dbReference type="PANTHER" id="PTHR47126">
    <property type="entry name" value="5'-ADENYLYLSULFATE REDUCTASE-LIKE 7"/>
    <property type="match status" value="1"/>
</dbReference>
<name>A0A6I9RBZ0_ELAGV</name>
<keyword evidence="1" id="KW-0732">Signal</keyword>
<dbReference type="InterPro" id="IPR013766">
    <property type="entry name" value="Thioredoxin_domain"/>
</dbReference>
<proteinExistence type="predicted"/>
<keyword evidence="3" id="KW-1185">Reference proteome</keyword>
<dbReference type="AlphaFoldDB" id="A0A6I9RBZ0"/>
<dbReference type="Gene3D" id="3.40.30.10">
    <property type="entry name" value="Glutaredoxin"/>
    <property type="match status" value="1"/>
</dbReference>
<dbReference type="InParanoid" id="A0A6I9RBZ0"/>
<evidence type="ECO:0000313" key="4">
    <source>
        <dbReference type="RefSeq" id="XP_010923362.1"/>
    </source>
</evidence>
<dbReference type="Pfam" id="PF00085">
    <property type="entry name" value="Thioredoxin"/>
    <property type="match status" value="1"/>
</dbReference>
<feature type="domain" description="Thioredoxin" evidence="2">
    <location>
        <begin position="60"/>
        <end position="159"/>
    </location>
</feature>
<dbReference type="GeneID" id="105046463"/>
<dbReference type="KEGG" id="egu:105046463"/>
<feature type="chain" id="PRO_5026980691" evidence="1">
    <location>
        <begin position="25"/>
        <end position="304"/>
    </location>
</feature>
<dbReference type="FunCoup" id="A0A6I9RBZ0">
    <property type="interactions" value="1036"/>
</dbReference>
<dbReference type="OrthoDB" id="1899781at2759"/>
<organism evidence="3 4">
    <name type="scientific">Elaeis guineensis var. tenera</name>
    <name type="common">Oil palm</name>
    <dbReference type="NCBI Taxonomy" id="51953"/>
    <lineage>
        <taxon>Eukaryota</taxon>
        <taxon>Viridiplantae</taxon>
        <taxon>Streptophyta</taxon>
        <taxon>Embryophyta</taxon>
        <taxon>Tracheophyta</taxon>
        <taxon>Spermatophyta</taxon>
        <taxon>Magnoliopsida</taxon>
        <taxon>Liliopsida</taxon>
        <taxon>Arecaceae</taxon>
        <taxon>Arecoideae</taxon>
        <taxon>Cocoseae</taxon>
        <taxon>Elaeidinae</taxon>
        <taxon>Elaeis</taxon>
    </lineage>
</organism>
<evidence type="ECO:0000256" key="1">
    <source>
        <dbReference type="SAM" id="SignalP"/>
    </source>
</evidence>
<accession>A0A6I9RBZ0</accession>
<gene>
    <name evidence="4" type="primary">LOC105046463</name>
</gene>
<dbReference type="InterPro" id="IPR044794">
    <property type="entry name" value="APRL5/7"/>
</dbReference>